<dbReference type="PROSITE" id="PS50835">
    <property type="entry name" value="IG_LIKE"/>
    <property type="match status" value="1"/>
</dbReference>
<dbReference type="Gene3D" id="2.60.40.10">
    <property type="entry name" value="Immunoglobulins"/>
    <property type="match status" value="1"/>
</dbReference>
<keyword evidence="3" id="KW-1185">Reference proteome</keyword>
<gene>
    <name evidence="2" type="primary">Tmigd2</name>
    <name evidence="2" type="ORF">ZAPATR_R14668</name>
</gene>
<feature type="non-terminal residue" evidence="2">
    <location>
        <position position="1"/>
    </location>
</feature>
<proteinExistence type="predicted"/>
<evidence type="ECO:0000313" key="3">
    <source>
        <dbReference type="Proteomes" id="UP000557426"/>
    </source>
</evidence>
<dbReference type="Proteomes" id="UP000557426">
    <property type="component" value="Unassembled WGS sequence"/>
</dbReference>
<feature type="domain" description="Ig-like" evidence="1">
    <location>
        <begin position="4"/>
        <end position="100"/>
    </location>
</feature>
<dbReference type="EMBL" id="VZTU01022461">
    <property type="protein sequence ID" value="NXT81389.1"/>
    <property type="molecule type" value="Genomic_DNA"/>
</dbReference>
<name>A0A7L3FNA5_9GRUI</name>
<dbReference type="Pfam" id="PF13927">
    <property type="entry name" value="Ig_3"/>
    <property type="match status" value="1"/>
</dbReference>
<dbReference type="InterPro" id="IPR007110">
    <property type="entry name" value="Ig-like_dom"/>
</dbReference>
<evidence type="ECO:0000259" key="1">
    <source>
        <dbReference type="PROSITE" id="PS50835"/>
    </source>
</evidence>
<dbReference type="AlphaFoldDB" id="A0A7L3FNA5"/>
<accession>A0A7L3FNA5</accession>
<organism evidence="2 3">
    <name type="scientific">Zapornia atra</name>
    <name type="common">Henderson crake</name>
    <dbReference type="NCBI Taxonomy" id="2585822"/>
    <lineage>
        <taxon>Eukaryota</taxon>
        <taxon>Metazoa</taxon>
        <taxon>Chordata</taxon>
        <taxon>Craniata</taxon>
        <taxon>Vertebrata</taxon>
        <taxon>Euteleostomi</taxon>
        <taxon>Archelosauria</taxon>
        <taxon>Archosauria</taxon>
        <taxon>Dinosauria</taxon>
        <taxon>Saurischia</taxon>
        <taxon>Theropoda</taxon>
        <taxon>Coelurosauria</taxon>
        <taxon>Aves</taxon>
        <taxon>Neognathae</taxon>
        <taxon>Neoaves</taxon>
        <taxon>Gruiformes</taxon>
        <taxon>Rallidae</taxon>
        <taxon>Zapornia</taxon>
    </lineage>
</organism>
<evidence type="ECO:0000313" key="2">
    <source>
        <dbReference type="EMBL" id="NXT81389.1"/>
    </source>
</evidence>
<sequence length="100" mass="11024">VGALHVSQKPSEVQVALGDNAALECQVLVAEHWNLLRLEWTKDGEHRVLCGTRLNATSVPLSPCGPRLQLGWHQLRATLSLQRARAGDAGRYVCRVTMEI</sequence>
<dbReference type="SUPFAM" id="SSF48726">
    <property type="entry name" value="Immunoglobulin"/>
    <property type="match status" value="1"/>
</dbReference>
<reference evidence="2 3" key="1">
    <citation type="submission" date="2019-09" db="EMBL/GenBank/DDBJ databases">
        <title>Bird 10,000 Genomes (B10K) Project - Family phase.</title>
        <authorList>
            <person name="Zhang G."/>
        </authorList>
    </citation>
    <scope>NUCLEOTIDE SEQUENCE [LARGE SCALE GENOMIC DNA]</scope>
    <source>
        <strain evidence="2">B10K-DU-011-47</strain>
        <tissue evidence="2">Mixed tissue sample</tissue>
    </source>
</reference>
<comment type="caution">
    <text evidence="2">The sequence shown here is derived from an EMBL/GenBank/DDBJ whole genome shotgun (WGS) entry which is preliminary data.</text>
</comment>
<dbReference type="InterPro" id="IPR013783">
    <property type="entry name" value="Ig-like_fold"/>
</dbReference>
<feature type="non-terminal residue" evidence="2">
    <location>
        <position position="100"/>
    </location>
</feature>
<dbReference type="InterPro" id="IPR036179">
    <property type="entry name" value="Ig-like_dom_sf"/>
</dbReference>
<protein>
    <submittedName>
        <fullName evidence="2">TMIG2 protein</fullName>
    </submittedName>
</protein>